<dbReference type="CDD" id="cd02440">
    <property type="entry name" value="AdoMet_MTases"/>
    <property type="match status" value="1"/>
</dbReference>
<name>A0A0S3K7R0_9ENTE</name>
<evidence type="ECO:0000256" key="3">
    <source>
        <dbReference type="ARBA" id="ARBA00022679"/>
    </source>
</evidence>
<keyword evidence="2" id="KW-0489">Methyltransferase</keyword>
<protein>
    <recommendedName>
        <fullName evidence="4">Methyltransferase type 11 domain-containing protein</fullName>
    </recommendedName>
</protein>
<dbReference type="PANTHER" id="PTHR44942:SF4">
    <property type="entry name" value="METHYLTRANSFERASE TYPE 11 DOMAIN-CONTAINING PROTEIN"/>
    <property type="match status" value="1"/>
</dbReference>
<dbReference type="RefSeq" id="WP_071876388.1">
    <property type="nucleotide sequence ID" value="NZ_JXLC01000002.1"/>
</dbReference>
<reference evidence="5 7" key="2">
    <citation type="submission" date="2015-12" db="EMBL/GenBank/DDBJ databases">
        <authorList>
            <person name="Lauer A."/>
            <person name="Humrighouse B."/>
            <person name="Loparev V."/>
            <person name="Shewmaker P.L."/>
            <person name="Whitney A.M."/>
            <person name="McLaughlin R.W."/>
        </authorList>
    </citation>
    <scope>NUCLEOTIDE SEQUENCE [LARGE SCALE GENOMIC DNA]</scope>
    <source>
        <strain evidence="5 7">LMG 23085</strain>
    </source>
</reference>
<dbReference type="SUPFAM" id="SSF53335">
    <property type="entry name" value="S-adenosyl-L-methionine-dependent methyltransferases"/>
    <property type="match status" value="1"/>
</dbReference>
<dbReference type="EMBL" id="CP013614">
    <property type="protein sequence ID" value="ALS00318.1"/>
    <property type="molecule type" value="Genomic_DNA"/>
</dbReference>
<dbReference type="PANTHER" id="PTHR44942">
    <property type="entry name" value="METHYLTRANSF_11 DOMAIN-CONTAINING PROTEIN"/>
    <property type="match status" value="1"/>
</dbReference>
<dbReference type="KEGG" id="ess:ATZ33_02675"/>
<dbReference type="EMBL" id="JXLC01000002">
    <property type="protein sequence ID" value="OJG93307.1"/>
    <property type="molecule type" value="Genomic_DNA"/>
</dbReference>
<dbReference type="Proteomes" id="UP000183039">
    <property type="component" value="Unassembled WGS sequence"/>
</dbReference>
<evidence type="ECO:0000313" key="6">
    <source>
        <dbReference type="EMBL" id="OJG93307.1"/>
    </source>
</evidence>
<dbReference type="AlphaFoldDB" id="A0A0S3K7R0"/>
<reference evidence="6 8" key="1">
    <citation type="submission" date="2014-12" db="EMBL/GenBank/DDBJ databases">
        <title>Draft genome sequences of 29 type strains of Enterococci.</title>
        <authorList>
            <person name="Zhong Z."/>
            <person name="Sun Z."/>
            <person name="Liu W."/>
            <person name="Zhang W."/>
            <person name="Zhang H."/>
        </authorList>
    </citation>
    <scope>NUCLEOTIDE SEQUENCE [LARGE SCALE GENOMIC DNA]</scope>
    <source>
        <strain evidence="6 8">DSM 22801</strain>
    </source>
</reference>
<gene>
    <name evidence="5" type="ORF">ATZ33_02675</name>
    <name evidence="6" type="ORF">RV15_GL001339</name>
</gene>
<proteinExistence type="inferred from homology"/>
<dbReference type="GO" id="GO:0032259">
    <property type="term" value="P:methylation"/>
    <property type="evidence" value="ECO:0007669"/>
    <property type="project" value="UniProtKB-KW"/>
</dbReference>
<dbReference type="Gene3D" id="3.40.50.150">
    <property type="entry name" value="Vaccinia Virus protein VP39"/>
    <property type="match status" value="1"/>
</dbReference>
<evidence type="ECO:0000313" key="7">
    <source>
        <dbReference type="Proteomes" id="UP000065511"/>
    </source>
</evidence>
<sequence>MLIWIICCIFLLLICLFLILLKQSKTPTGYIGILMMRLWNRVYLPLVKWTMTKVALSDQMTILDIGVGNGVSSRYLLDQANALSVTGIDISKDAITQAKKYVQNKNLNFETMDVHSLGFAPETFDFVTAFQTHFHWNDLDKALSEINRVLKHKGIVVFSCETAKINYFLPKFKKPADFNAYLSDHNFLLYAHHTTNQWSMYAFQKE</sequence>
<keyword evidence="3" id="KW-0808">Transferase</keyword>
<accession>A0A0S3K7R0</accession>
<feature type="domain" description="Methyltransferase type 11" evidence="4">
    <location>
        <begin position="63"/>
        <end position="158"/>
    </location>
</feature>
<dbReference type="GO" id="GO:0008757">
    <property type="term" value="F:S-adenosylmethionine-dependent methyltransferase activity"/>
    <property type="evidence" value="ECO:0007669"/>
    <property type="project" value="InterPro"/>
</dbReference>
<dbReference type="InterPro" id="IPR051052">
    <property type="entry name" value="Diverse_substrate_MTase"/>
</dbReference>
<dbReference type="InterPro" id="IPR013216">
    <property type="entry name" value="Methyltransf_11"/>
</dbReference>
<organism evidence="6 8">
    <name type="scientific">Enterococcus silesiacus</name>
    <dbReference type="NCBI Taxonomy" id="332949"/>
    <lineage>
        <taxon>Bacteria</taxon>
        <taxon>Bacillati</taxon>
        <taxon>Bacillota</taxon>
        <taxon>Bacilli</taxon>
        <taxon>Lactobacillales</taxon>
        <taxon>Enterococcaceae</taxon>
        <taxon>Enterococcus</taxon>
    </lineage>
</organism>
<comment type="similarity">
    <text evidence="1">Belongs to the methyltransferase superfamily.</text>
</comment>
<evidence type="ECO:0000313" key="8">
    <source>
        <dbReference type="Proteomes" id="UP000183039"/>
    </source>
</evidence>
<evidence type="ECO:0000313" key="5">
    <source>
        <dbReference type="EMBL" id="ALS00318.1"/>
    </source>
</evidence>
<keyword evidence="7" id="KW-1185">Reference proteome</keyword>
<dbReference type="Pfam" id="PF08241">
    <property type="entry name" value="Methyltransf_11"/>
    <property type="match status" value="1"/>
</dbReference>
<evidence type="ECO:0000256" key="1">
    <source>
        <dbReference type="ARBA" id="ARBA00008361"/>
    </source>
</evidence>
<evidence type="ECO:0000259" key="4">
    <source>
        <dbReference type="Pfam" id="PF08241"/>
    </source>
</evidence>
<evidence type="ECO:0000256" key="2">
    <source>
        <dbReference type="ARBA" id="ARBA00022603"/>
    </source>
</evidence>
<dbReference type="OrthoDB" id="43862at2"/>
<dbReference type="InterPro" id="IPR029063">
    <property type="entry name" value="SAM-dependent_MTases_sf"/>
</dbReference>
<dbReference type="Proteomes" id="UP000065511">
    <property type="component" value="Chromosome"/>
</dbReference>